<keyword evidence="3" id="KW-1185">Reference proteome</keyword>
<dbReference type="Proteomes" id="UP000323454">
    <property type="component" value="Unassembled WGS sequence"/>
</dbReference>
<dbReference type="InterPro" id="IPR050789">
    <property type="entry name" value="Diverse_Enzym_Activities"/>
</dbReference>
<proteinExistence type="predicted"/>
<gene>
    <name evidence="2" type="ORF">F0L68_16815</name>
</gene>
<evidence type="ECO:0000259" key="1">
    <source>
        <dbReference type="Pfam" id="PF00144"/>
    </source>
</evidence>
<sequence>MSKLTEVAAWFEQHLPALLAEHRVPAASVAVLANDEVIDFSAGVLNKDTGVESTVDSLFQIGSITKVWTTTLAMQLVDEGALDLDAPVRTYLPEFALADEAAAGRITVRQLMCHTSGFEGDIFTDTGRGDDCVAKVVDTFGEVAQLFAPGEMFSYSNAAYCLLGRLVEVVRGKSYDECLRDHLFTPLGLTHAATSAYEAILYRAATGHLQPSPDEEPRPAPIWALTRSNAPAGAMLAMRPRDLLAFVGMHLRDGLAADGTRVLSEDSALAMRQRQVELPNLGYMGNAWGLGWTIYDWPGGPVVGHDGGTFGQSSFLRVVPGQNVAVALLTNGGSSARVYQTIFAHVLRELAGVEMPATPVIDPDARPADAPRYVGEYSSSVADIVVSQDDDGRLWLDRTPKGVLLAAGAPADRTELLALDGDTLIAAKPVQGLHLHHAFVGDDGHGRALFLHTGRADRRVTR</sequence>
<feature type="domain" description="Beta-lactamase-related" evidence="1">
    <location>
        <begin position="11"/>
        <end position="337"/>
    </location>
</feature>
<organism evidence="2 3">
    <name type="scientific">Solihabitans fulvus</name>
    <dbReference type="NCBI Taxonomy" id="1892852"/>
    <lineage>
        <taxon>Bacteria</taxon>
        <taxon>Bacillati</taxon>
        <taxon>Actinomycetota</taxon>
        <taxon>Actinomycetes</taxon>
        <taxon>Pseudonocardiales</taxon>
        <taxon>Pseudonocardiaceae</taxon>
        <taxon>Solihabitans</taxon>
    </lineage>
</organism>
<dbReference type="PANTHER" id="PTHR43283">
    <property type="entry name" value="BETA-LACTAMASE-RELATED"/>
    <property type="match status" value="1"/>
</dbReference>
<dbReference type="AlphaFoldDB" id="A0A5B2XEB4"/>
<protein>
    <submittedName>
        <fullName evidence="2">Beta-lactamase family protein</fullName>
    </submittedName>
</protein>
<dbReference type="SUPFAM" id="SSF56601">
    <property type="entry name" value="beta-lactamase/transpeptidase-like"/>
    <property type="match status" value="1"/>
</dbReference>
<dbReference type="Pfam" id="PF00144">
    <property type="entry name" value="Beta-lactamase"/>
    <property type="match status" value="1"/>
</dbReference>
<reference evidence="2 3" key="1">
    <citation type="submission" date="2019-09" db="EMBL/GenBank/DDBJ databases">
        <title>Goodfellowia gen. nov., a new genus of the Pseudonocardineae related to Actinoalloteichus, containing Goodfellowia coeruleoviolacea gen. nov., comb. nov. gen. nov., comb. nov.</title>
        <authorList>
            <person name="Labeda D."/>
        </authorList>
    </citation>
    <scope>NUCLEOTIDE SEQUENCE [LARGE SCALE GENOMIC DNA]</scope>
    <source>
        <strain evidence="2 3">AN110305</strain>
    </source>
</reference>
<dbReference type="RefSeq" id="WP_149850522.1">
    <property type="nucleotide sequence ID" value="NZ_VUOB01000028.1"/>
</dbReference>
<evidence type="ECO:0000313" key="2">
    <source>
        <dbReference type="EMBL" id="KAA2261445.1"/>
    </source>
</evidence>
<dbReference type="PANTHER" id="PTHR43283:SF3">
    <property type="entry name" value="BETA-LACTAMASE FAMILY PROTEIN (AFU_ORTHOLOGUE AFUA_5G07500)"/>
    <property type="match status" value="1"/>
</dbReference>
<dbReference type="InterPro" id="IPR001466">
    <property type="entry name" value="Beta-lactam-related"/>
</dbReference>
<evidence type="ECO:0000313" key="3">
    <source>
        <dbReference type="Proteomes" id="UP000323454"/>
    </source>
</evidence>
<dbReference type="OrthoDB" id="262125at2"/>
<reference evidence="2 3" key="2">
    <citation type="submission" date="2019-09" db="EMBL/GenBank/DDBJ databases">
        <authorList>
            <person name="Jin C."/>
        </authorList>
    </citation>
    <scope>NUCLEOTIDE SEQUENCE [LARGE SCALE GENOMIC DNA]</scope>
    <source>
        <strain evidence="2 3">AN110305</strain>
    </source>
</reference>
<comment type="caution">
    <text evidence="2">The sequence shown here is derived from an EMBL/GenBank/DDBJ whole genome shotgun (WGS) entry which is preliminary data.</text>
</comment>
<accession>A0A5B2XEB4</accession>
<name>A0A5B2XEB4_9PSEU</name>
<dbReference type="EMBL" id="VUOB01000028">
    <property type="protein sequence ID" value="KAA2261445.1"/>
    <property type="molecule type" value="Genomic_DNA"/>
</dbReference>
<dbReference type="InterPro" id="IPR012338">
    <property type="entry name" value="Beta-lactam/transpept-like"/>
</dbReference>
<dbReference type="Gene3D" id="3.40.710.10">
    <property type="entry name" value="DD-peptidase/beta-lactamase superfamily"/>
    <property type="match status" value="1"/>
</dbReference>